<evidence type="ECO:0000256" key="7">
    <source>
        <dbReference type="ARBA" id="ARBA00034881"/>
    </source>
</evidence>
<feature type="domain" description="tRNA/rRNA methyltransferase SpoU type" evidence="8">
    <location>
        <begin position="76"/>
        <end position="142"/>
    </location>
</feature>
<dbReference type="GO" id="GO:0005739">
    <property type="term" value="C:mitochondrion"/>
    <property type="evidence" value="ECO:0007669"/>
    <property type="project" value="UniProtKB-SubCell"/>
</dbReference>
<dbReference type="InterPro" id="IPR029064">
    <property type="entry name" value="Ribosomal_eL30-like_sf"/>
</dbReference>
<feature type="domain" description="RNA 2-O ribose methyltransferase substrate binding" evidence="9">
    <location>
        <begin position="11"/>
        <end position="57"/>
    </location>
</feature>
<evidence type="ECO:0000259" key="9">
    <source>
        <dbReference type="Pfam" id="PF08032"/>
    </source>
</evidence>
<dbReference type="Gene3D" id="3.40.1280.10">
    <property type="match status" value="1"/>
</dbReference>
<evidence type="ECO:0000256" key="4">
    <source>
        <dbReference type="ARBA" id="ARBA00022679"/>
    </source>
</evidence>
<keyword evidence="2" id="KW-0698">rRNA processing</keyword>
<evidence type="ECO:0000256" key="5">
    <source>
        <dbReference type="ARBA" id="ARBA00022946"/>
    </source>
</evidence>
<evidence type="ECO:0000256" key="2">
    <source>
        <dbReference type="ARBA" id="ARBA00022552"/>
    </source>
</evidence>
<dbReference type="GO" id="GO:0003723">
    <property type="term" value="F:RNA binding"/>
    <property type="evidence" value="ECO:0007669"/>
    <property type="project" value="InterPro"/>
</dbReference>
<keyword evidence="4" id="KW-0808">Transferase</keyword>
<keyword evidence="11" id="KW-1185">Reference proteome</keyword>
<dbReference type="SUPFAM" id="SSF75217">
    <property type="entry name" value="alpha/beta knot"/>
    <property type="match status" value="1"/>
</dbReference>
<dbReference type="Pfam" id="PF08032">
    <property type="entry name" value="SpoU_sub_bind"/>
    <property type="match status" value="1"/>
</dbReference>
<dbReference type="AlphaFoldDB" id="A0A8D2LWX6"/>
<dbReference type="SUPFAM" id="SSF55315">
    <property type="entry name" value="L30e-like"/>
    <property type="match status" value="1"/>
</dbReference>
<organism evidence="10 11">
    <name type="scientific">Varanus komodoensis</name>
    <name type="common">Komodo dragon</name>
    <dbReference type="NCBI Taxonomy" id="61221"/>
    <lineage>
        <taxon>Eukaryota</taxon>
        <taxon>Metazoa</taxon>
        <taxon>Chordata</taxon>
        <taxon>Craniata</taxon>
        <taxon>Vertebrata</taxon>
        <taxon>Euteleostomi</taxon>
        <taxon>Lepidosauria</taxon>
        <taxon>Squamata</taxon>
        <taxon>Bifurcata</taxon>
        <taxon>Unidentata</taxon>
        <taxon>Episquamata</taxon>
        <taxon>Toxicofera</taxon>
        <taxon>Anguimorpha</taxon>
        <taxon>Paleoanguimorpha</taxon>
        <taxon>Varanoidea</taxon>
        <taxon>Varanidae</taxon>
        <taxon>Varanus</taxon>
    </lineage>
</organism>
<evidence type="ECO:0000256" key="1">
    <source>
        <dbReference type="ARBA" id="ARBA00004173"/>
    </source>
</evidence>
<sequence length="191" mass="21202">MFLKAKRGSTSPAVEKFSQYAEERGIPVKMVRRTVLDLLCKHGVHQGVCLEVTPLRPIDWKDGLSDEVPCTESQSLWLALEGIKDPMNLGAVLRSAHFLGVDGIVMTRRNSCPLTPVVSKASSGAMEVLDVFHTADLQSFLKVKILFIYYLLKHFYAAPFAEASGRLTTITRSLKVTVNGHSLLLKITHYC</sequence>
<dbReference type="Gene3D" id="3.30.1330.30">
    <property type="match status" value="1"/>
</dbReference>
<evidence type="ECO:0000256" key="6">
    <source>
        <dbReference type="ARBA" id="ARBA00023128"/>
    </source>
</evidence>
<dbReference type="PANTHER" id="PTHR46103">
    <property type="entry name" value="RRNA METHYLTRANSFERASE 1, MITOCHONDRIAL"/>
    <property type="match status" value="1"/>
</dbReference>
<protein>
    <recommendedName>
        <fullName evidence="7">rRNA methyltransferase 1, mitochondrial</fullName>
    </recommendedName>
</protein>
<evidence type="ECO:0000313" key="10">
    <source>
        <dbReference type="Ensembl" id="ENSVKKP00000028151.1"/>
    </source>
</evidence>
<reference evidence="10" key="2">
    <citation type="submission" date="2025-09" db="UniProtKB">
        <authorList>
            <consortium name="Ensembl"/>
        </authorList>
    </citation>
    <scope>IDENTIFICATION</scope>
</reference>
<dbReference type="Ensembl" id="ENSVKKT00000028827.1">
    <property type="protein sequence ID" value="ENSVKKP00000028151.1"/>
    <property type="gene ID" value="ENSVKKG00000018234.1"/>
</dbReference>
<dbReference type="GO" id="GO:0016435">
    <property type="term" value="F:rRNA (guanine) methyltransferase activity"/>
    <property type="evidence" value="ECO:0007669"/>
    <property type="project" value="TreeGrafter"/>
</dbReference>
<comment type="subcellular location">
    <subcellularLocation>
        <location evidence="1">Mitochondrion</location>
    </subcellularLocation>
</comment>
<dbReference type="PANTHER" id="PTHR46103:SF1">
    <property type="entry name" value="RRNA METHYLTRANSFERASE 1, MITOCHONDRIAL"/>
    <property type="match status" value="1"/>
</dbReference>
<dbReference type="Pfam" id="PF00588">
    <property type="entry name" value="SpoU_methylase"/>
    <property type="match status" value="1"/>
</dbReference>
<keyword evidence="5" id="KW-0809">Transit peptide</keyword>
<proteinExistence type="predicted"/>
<dbReference type="Proteomes" id="UP000694545">
    <property type="component" value="Unplaced"/>
</dbReference>
<dbReference type="InterPro" id="IPR029026">
    <property type="entry name" value="tRNA_m1G_MTases_N"/>
</dbReference>
<dbReference type="InterPro" id="IPR029028">
    <property type="entry name" value="Alpha/beta_knot_MTases"/>
</dbReference>
<dbReference type="InterPro" id="IPR001537">
    <property type="entry name" value="SpoU_MeTrfase"/>
</dbReference>
<dbReference type="InterPro" id="IPR013123">
    <property type="entry name" value="SpoU_subst-bd"/>
</dbReference>
<evidence type="ECO:0000313" key="11">
    <source>
        <dbReference type="Proteomes" id="UP000694545"/>
    </source>
</evidence>
<keyword evidence="3" id="KW-0489">Methyltransferase</keyword>
<keyword evidence="6" id="KW-0496">Mitochondrion</keyword>
<reference evidence="10" key="1">
    <citation type="submission" date="2025-08" db="UniProtKB">
        <authorList>
            <consortium name="Ensembl"/>
        </authorList>
    </citation>
    <scope>IDENTIFICATION</scope>
</reference>
<evidence type="ECO:0000259" key="8">
    <source>
        <dbReference type="Pfam" id="PF00588"/>
    </source>
</evidence>
<dbReference type="InterPro" id="IPR047182">
    <property type="entry name" value="MRM1"/>
</dbReference>
<accession>A0A8D2LWX6</accession>
<evidence type="ECO:0000256" key="3">
    <source>
        <dbReference type="ARBA" id="ARBA00022603"/>
    </source>
</evidence>
<name>A0A8D2LWX6_VARKO</name>